<dbReference type="Proteomes" id="UP001172778">
    <property type="component" value="Unassembled WGS sequence"/>
</dbReference>
<gene>
    <name evidence="2" type="ORF">PZA18_11810</name>
</gene>
<feature type="domain" description="Amine oxidase" evidence="1">
    <location>
        <begin position="25"/>
        <end position="297"/>
    </location>
</feature>
<proteinExistence type="predicted"/>
<sequence>MPTTSAPYQPQADCGQRVAVIGAGISGLASAWLLAPHYQVTLFEANSYPGGHTNTVEIDLEGRQHPVDTGFLVFNDRTYPNLIALFAELDVSIHASEMSFAVSLDQGRREWAGTDLNGVFAQRSNLLSPGFWSMLRDILRFNRLAEPYLARCLQDGATLGQLLDTERYGTSFRDWYLLPMAAAIWSSAPRDILDFPAATFLRFCLNHALLQINGRPQWKTVLGGGREYVKRMLHRLPDLRLSSPVRQIRRHGEGVSIQTDWGSEHFDAVILATHAPDSLRLLANPSAEEVAVLGAIRYQPNLAILHTDPALLPQRRSVWSAWNYLGSSGQNGEQPVCVSYLLNRLQPLPFTQPVVVTLNPTQEPASRHELARFHYDHPVFDSAAIAAQHQLTRLQGHQRCWFAGAWGGYGFHEDGLKSGLRVAADFVRLPEWARV</sequence>
<dbReference type="InterPro" id="IPR036188">
    <property type="entry name" value="FAD/NAD-bd_sf"/>
</dbReference>
<dbReference type="Pfam" id="PF01593">
    <property type="entry name" value="Amino_oxidase"/>
    <property type="match status" value="1"/>
</dbReference>
<protein>
    <submittedName>
        <fullName evidence="2">FAD-dependent oxidoreductase</fullName>
    </submittedName>
</protein>
<reference evidence="2" key="1">
    <citation type="submission" date="2023-03" db="EMBL/GenBank/DDBJ databases">
        <title>Chitinimonas shenzhenensis gen. nov., sp. nov., a novel member of family Burkholderiaceae isolated from activated sludge collected in Shen Zhen, China.</title>
        <authorList>
            <person name="Wang X."/>
        </authorList>
    </citation>
    <scope>NUCLEOTIDE SEQUENCE</scope>
    <source>
        <strain evidence="2">DQS-5</strain>
    </source>
</reference>
<dbReference type="InterPro" id="IPR002937">
    <property type="entry name" value="Amino_oxidase"/>
</dbReference>
<comment type="caution">
    <text evidence="2">The sequence shown here is derived from an EMBL/GenBank/DDBJ whole genome shotgun (WGS) entry which is preliminary data.</text>
</comment>
<dbReference type="Gene3D" id="3.50.50.60">
    <property type="entry name" value="FAD/NAD(P)-binding domain"/>
    <property type="match status" value="1"/>
</dbReference>
<dbReference type="PANTHER" id="PTHR42923:SF17">
    <property type="entry name" value="AMINE OXIDASE DOMAIN-CONTAINING PROTEIN"/>
    <property type="match status" value="1"/>
</dbReference>
<keyword evidence="3" id="KW-1185">Reference proteome</keyword>
<evidence type="ECO:0000313" key="2">
    <source>
        <dbReference type="EMBL" id="MDK2124734.1"/>
    </source>
</evidence>
<dbReference type="InterPro" id="IPR050464">
    <property type="entry name" value="Zeta_carotene_desat/Oxidored"/>
</dbReference>
<dbReference type="SUPFAM" id="SSF51905">
    <property type="entry name" value="FAD/NAD(P)-binding domain"/>
    <property type="match status" value="1"/>
</dbReference>
<accession>A0ABT7DY45</accession>
<evidence type="ECO:0000313" key="3">
    <source>
        <dbReference type="Proteomes" id="UP001172778"/>
    </source>
</evidence>
<dbReference type="PANTHER" id="PTHR42923">
    <property type="entry name" value="PROTOPORPHYRINOGEN OXIDASE"/>
    <property type="match status" value="1"/>
</dbReference>
<dbReference type="RefSeq" id="WP_284101048.1">
    <property type="nucleotide sequence ID" value="NZ_JARRAF010000012.1"/>
</dbReference>
<name>A0ABT7DY45_9NEIS</name>
<dbReference type="Gene3D" id="3.30.70.1990">
    <property type="match status" value="1"/>
</dbReference>
<evidence type="ECO:0000259" key="1">
    <source>
        <dbReference type="Pfam" id="PF01593"/>
    </source>
</evidence>
<dbReference type="EMBL" id="JARRAF010000012">
    <property type="protein sequence ID" value="MDK2124734.1"/>
    <property type="molecule type" value="Genomic_DNA"/>
</dbReference>
<dbReference type="Gene3D" id="1.10.405.20">
    <property type="match status" value="1"/>
</dbReference>
<organism evidence="2 3">
    <name type="scientific">Parachitinimonas caeni</name>
    <dbReference type="NCBI Taxonomy" id="3031301"/>
    <lineage>
        <taxon>Bacteria</taxon>
        <taxon>Pseudomonadati</taxon>
        <taxon>Pseudomonadota</taxon>
        <taxon>Betaproteobacteria</taxon>
        <taxon>Neisseriales</taxon>
        <taxon>Chitinibacteraceae</taxon>
        <taxon>Parachitinimonas</taxon>
    </lineage>
</organism>